<gene>
    <name evidence="4" type="ORF">B0I27_11178</name>
</gene>
<dbReference type="InterPro" id="IPR049492">
    <property type="entry name" value="BD-FAE-like_dom"/>
</dbReference>
<reference evidence="4 5" key="1">
    <citation type="submission" date="2018-03" db="EMBL/GenBank/DDBJ databases">
        <title>Genomic Encyclopedia of Type Strains, Phase III (KMG-III): the genomes of soil and plant-associated and newly described type strains.</title>
        <authorList>
            <person name="Whitman W."/>
        </authorList>
    </citation>
    <scope>NUCLEOTIDE SEQUENCE [LARGE SCALE GENOMIC DNA]</scope>
    <source>
        <strain evidence="4 5">CGMCC 1.9313</strain>
    </source>
</reference>
<keyword evidence="2" id="KW-0812">Transmembrane</keyword>
<dbReference type="SUPFAM" id="SSF53474">
    <property type="entry name" value="alpha/beta-Hydrolases"/>
    <property type="match status" value="1"/>
</dbReference>
<dbReference type="AlphaFoldDB" id="A0A2T0TUZ5"/>
<dbReference type="InterPro" id="IPR029058">
    <property type="entry name" value="AB_hydrolase_fold"/>
</dbReference>
<dbReference type="EMBL" id="PVTH01000011">
    <property type="protein sequence ID" value="PRY49522.1"/>
    <property type="molecule type" value="Genomic_DNA"/>
</dbReference>
<proteinExistence type="predicted"/>
<dbReference type="Gene3D" id="3.40.50.1820">
    <property type="entry name" value="alpha/beta hydrolase"/>
    <property type="match status" value="1"/>
</dbReference>
<evidence type="ECO:0000313" key="4">
    <source>
        <dbReference type="EMBL" id="PRY49522.1"/>
    </source>
</evidence>
<name>A0A2T0TUZ5_9SPHI</name>
<comment type="caution">
    <text evidence="4">The sequence shown here is derived from an EMBL/GenBank/DDBJ whole genome shotgun (WGS) entry which is preliminary data.</text>
</comment>
<keyword evidence="1" id="KW-0378">Hydrolase</keyword>
<evidence type="ECO:0000256" key="1">
    <source>
        <dbReference type="ARBA" id="ARBA00022801"/>
    </source>
</evidence>
<feature type="transmembrane region" description="Helical" evidence="2">
    <location>
        <begin position="62"/>
        <end position="81"/>
    </location>
</feature>
<feature type="domain" description="BD-FAE-like" evidence="3">
    <location>
        <begin position="139"/>
        <end position="331"/>
    </location>
</feature>
<dbReference type="RefSeq" id="WP_181276799.1">
    <property type="nucleotide sequence ID" value="NZ_PVTH01000011.1"/>
</dbReference>
<accession>A0A2T0TUZ5</accession>
<keyword evidence="2" id="KW-0472">Membrane</keyword>
<dbReference type="Pfam" id="PF20434">
    <property type="entry name" value="BD-FAE"/>
    <property type="match status" value="1"/>
</dbReference>
<dbReference type="Proteomes" id="UP000238034">
    <property type="component" value="Unassembled WGS sequence"/>
</dbReference>
<keyword evidence="5" id="KW-1185">Reference proteome</keyword>
<protein>
    <submittedName>
        <fullName evidence="4">Acetyl esterase/lipase</fullName>
    </submittedName>
</protein>
<keyword evidence="2" id="KW-1133">Transmembrane helix</keyword>
<organism evidence="4 5">
    <name type="scientific">Arcticibacter pallidicorallinus</name>
    <dbReference type="NCBI Taxonomy" id="1259464"/>
    <lineage>
        <taxon>Bacteria</taxon>
        <taxon>Pseudomonadati</taxon>
        <taxon>Bacteroidota</taxon>
        <taxon>Sphingobacteriia</taxon>
        <taxon>Sphingobacteriales</taxon>
        <taxon>Sphingobacteriaceae</taxon>
        <taxon>Arcticibacter</taxon>
    </lineage>
</organism>
<feature type="transmembrane region" description="Helical" evidence="2">
    <location>
        <begin position="30"/>
        <end position="50"/>
    </location>
</feature>
<sequence>MIRLGLSIASLLLSLLSVFNAPTYHTWLLAVMVSEFPLIFMGIALVLILMSSITERFKTAGTVISVLAFVLFSTPVARALLIADNLEIELNQALKGNHVSASGHPAFSFWKLATRGNSDARYDTLRYAENGGAAGTMDFYPADSAGLRPCIVVVHGGSWSSGDSGQLPELNTHLANHGYHVASVNYHKAPEWQSPKPLEDVGQALLFLKAESERLKIDTSRLVILGRSAGAQIALLAAYQNTVPGLKGVISFYGPADMIWGYSKPASRWVMDSRHVMENYLGGTYKQVPERYSSASPIEHVSADSPPTLLIHGRNDVLVAYEHSTRLAAKLEANGVPHYLLTLPWATHGFDYTLNGPGGQLSTFTVDTFLRKILK</sequence>
<dbReference type="PANTHER" id="PTHR48081">
    <property type="entry name" value="AB HYDROLASE SUPERFAMILY PROTEIN C4A8.06C"/>
    <property type="match status" value="1"/>
</dbReference>
<evidence type="ECO:0000256" key="2">
    <source>
        <dbReference type="SAM" id="Phobius"/>
    </source>
</evidence>
<evidence type="ECO:0000259" key="3">
    <source>
        <dbReference type="Pfam" id="PF20434"/>
    </source>
</evidence>
<evidence type="ECO:0000313" key="5">
    <source>
        <dbReference type="Proteomes" id="UP000238034"/>
    </source>
</evidence>
<dbReference type="GO" id="GO:0016787">
    <property type="term" value="F:hydrolase activity"/>
    <property type="evidence" value="ECO:0007669"/>
    <property type="project" value="UniProtKB-KW"/>
</dbReference>
<dbReference type="InterPro" id="IPR050300">
    <property type="entry name" value="GDXG_lipolytic_enzyme"/>
</dbReference>